<proteinExistence type="inferred from homology"/>
<comment type="catalytic activity">
    <reaction evidence="10 12">
        <text>2'-deoxycytidine + H2O + H(+) = 2'-deoxyuridine + NH4(+)</text>
        <dbReference type="Rhea" id="RHEA:13433"/>
        <dbReference type="ChEBI" id="CHEBI:15377"/>
        <dbReference type="ChEBI" id="CHEBI:15378"/>
        <dbReference type="ChEBI" id="CHEBI:15698"/>
        <dbReference type="ChEBI" id="CHEBI:16450"/>
        <dbReference type="ChEBI" id="CHEBI:28938"/>
        <dbReference type="EC" id="3.5.4.5"/>
    </reaction>
</comment>
<sequence length="150" mass="16369">MTQTNDHTPDPALDKVIVAELIAARDNAYAPYSHHPVGAMVISESGTRYSGANVEVAHYKGLCAEASAIAAMASAGERELREVYVIGPGEHLCTPCGDCRQRIREFATATTRIRVVDAHGQLLRDYDMEALLPDSFGPENLDLNDRTRKT</sequence>
<dbReference type="NCBIfam" id="TIGR01354">
    <property type="entry name" value="cyt_deam_tetra"/>
    <property type="match status" value="1"/>
</dbReference>
<comment type="cofactor">
    <cofactor evidence="1 12">
        <name>Zn(2+)</name>
        <dbReference type="ChEBI" id="CHEBI:29105"/>
    </cofactor>
</comment>
<dbReference type="InterPro" id="IPR050202">
    <property type="entry name" value="Cyt/Deoxycyt_deaminase"/>
</dbReference>
<gene>
    <name evidence="14" type="primary">cdd</name>
    <name evidence="14" type="ORF">ABE960_04585</name>
</gene>
<dbReference type="EMBL" id="JBEGCJ010000002">
    <property type="protein sequence ID" value="MEQ6916800.1"/>
    <property type="molecule type" value="Genomic_DNA"/>
</dbReference>
<dbReference type="PANTHER" id="PTHR11644">
    <property type="entry name" value="CYTIDINE DEAMINASE"/>
    <property type="match status" value="1"/>
</dbReference>
<evidence type="ECO:0000256" key="3">
    <source>
        <dbReference type="ARBA" id="ARBA00006576"/>
    </source>
</evidence>
<dbReference type="InterPro" id="IPR006262">
    <property type="entry name" value="Cyt_deam_tetra"/>
</dbReference>
<name>A0ABV1NEH5_9GAMM</name>
<keyword evidence="6 12" id="KW-0479">Metal-binding</keyword>
<dbReference type="PROSITE" id="PS00903">
    <property type="entry name" value="CYT_DCMP_DEAMINASES_1"/>
    <property type="match status" value="1"/>
</dbReference>
<comment type="similarity">
    <text evidence="3 12">Belongs to the cytidine and deoxycytidylate deaminase family.</text>
</comment>
<evidence type="ECO:0000259" key="13">
    <source>
        <dbReference type="PROSITE" id="PS51747"/>
    </source>
</evidence>
<evidence type="ECO:0000256" key="9">
    <source>
        <dbReference type="ARBA" id="ARBA00032005"/>
    </source>
</evidence>
<dbReference type="GO" id="GO:0004126">
    <property type="term" value="F:cytidine deaminase activity"/>
    <property type="evidence" value="ECO:0007669"/>
    <property type="project" value="UniProtKB-EC"/>
</dbReference>
<dbReference type="PROSITE" id="PS51747">
    <property type="entry name" value="CYT_DCMP_DEAMINASES_2"/>
    <property type="match status" value="1"/>
</dbReference>
<dbReference type="SUPFAM" id="SSF53927">
    <property type="entry name" value="Cytidine deaminase-like"/>
    <property type="match status" value="1"/>
</dbReference>
<evidence type="ECO:0000313" key="14">
    <source>
        <dbReference type="EMBL" id="MEQ6916800.1"/>
    </source>
</evidence>
<dbReference type="InterPro" id="IPR002125">
    <property type="entry name" value="CMP_dCMP_dom"/>
</dbReference>
<evidence type="ECO:0000256" key="2">
    <source>
        <dbReference type="ARBA" id="ARBA00003949"/>
    </source>
</evidence>
<keyword evidence="8 12" id="KW-0862">Zinc</keyword>
<evidence type="ECO:0000256" key="5">
    <source>
        <dbReference type="ARBA" id="ARBA00018266"/>
    </source>
</evidence>
<keyword evidence="7 12" id="KW-0378">Hydrolase</keyword>
<keyword evidence="15" id="KW-1185">Reference proteome</keyword>
<evidence type="ECO:0000256" key="4">
    <source>
        <dbReference type="ARBA" id="ARBA00012783"/>
    </source>
</evidence>
<reference evidence="14 15" key="1">
    <citation type="submission" date="2024-05" db="EMBL/GenBank/DDBJ databases">
        <title>Halomonas sp. SSM6 16S ribosomal RNA gene Genome sequencing and assembly.</title>
        <authorList>
            <person name="Yook S."/>
        </authorList>
    </citation>
    <scope>NUCLEOTIDE SEQUENCE [LARGE SCALE GENOMIC DNA]</scope>
    <source>
        <strain evidence="14 15">SSM6</strain>
    </source>
</reference>
<dbReference type="InterPro" id="IPR016192">
    <property type="entry name" value="APOBEC/CMP_deaminase_Zn-bd"/>
</dbReference>
<evidence type="ECO:0000256" key="11">
    <source>
        <dbReference type="ARBA" id="ARBA00049558"/>
    </source>
</evidence>
<evidence type="ECO:0000313" key="15">
    <source>
        <dbReference type="Proteomes" id="UP001442468"/>
    </source>
</evidence>
<dbReference type="RefSeq" id="WP_349761060.1">
    <property type="nucleotide sequence ID" value="NZ_JBEGCJ010000002.1"/>
</dbReference>
<dbReference type="InterPro" id="IPR016193">
    <property type="entry name" value="Cytidine_deaminase-like"/>
</dbReference>
<comment type="function">
    <text evidence="2 12">This enzyme scavenges exogenous and endogenous cytidine and 2'-deoxycytidine for UMP synthesis.</text>
</comment>
<dbReference type="CDD" id="cd01283">
    <property type="entry name" value="cytidine_deaminase"/>
    <property type="match status" value="1"/>
</dbReference>
<evidence type="ECO:0000256" key="7">
    <source>
        <dbReference type="ARBA" id="ARBA00022801"/>
    </source>
</evidence>
<organism evidence="14 15">
    <name type="scientific">Halomonas aquatica</name>
    <dbReference type="NCBI Taxonomy" id="3151123"/>
    <lineage>
        <taxon>Bacteria</taxon>
        <taxon>Pseudomonadati</taxon>
        <taxon>Pseudomonadota</taxon>
        <taxon>Gammaproteobacteria</taxon>
        <taxon>Oceanospirillales</taxon>
        <taxon>Halomonadaceae</taxon>
        <taxon>Halomonas</taxon>
    </lineage>
</organism>
<evidence type="ECO:0000256" key="10">
    <source>
        <dbReference type="ARBA" id="ARBA00049252"/>
    </source>
</evidence>
<evidence type="ECO:0000256" key="1">
    <source>
        <dbReference type="ARBA" id="ARBA00001947"/>
    </source>
</evidence>
<dbReference type="Pfam" id="PF00383">
    <property type="entry name" value="dCMP_cyt_deam_1"/>
    <property type="match status" value="1"/>
</dbReference>
<accession>A0ABV1NEH5</accession>
<feature type="domain" description="CMP/dCMP-type deaminase" evidence="13">
    <location>
        <begin position="12"/>
        <end position="139"/>
    </location>
</feature>
<dbReference type="Proteomes" id="UP001442468">
    <property type="component" value="Unassembled WGS sequence"/>
</dbReference>
<evidence type="ECO:0000256" key="12">
    <source>
        <dbReference type="RuleBase" id="RU364006"/>
    </source>
</evidence>
<dbReference type="Gene3D" id="3.40.140.10">
    <property type="entry name" value="Cytidine Deaminase, domain 2"/>
    <property type="match status" value="1"/>
</dbReference>
<dbReference type="EC" id="3.5.4.5" evidence="4 12"/>
<dbReference type="PANTHER" id="PTHR11644:SF2">
    <property type="entry name" value="CYTIDINE DEAMINASE"/>
    <property type="match status" value="1"/>
</dbReference>
<dbReference type="NCBIfam" id="NF004064">
    <property type="entry name" value="PRK05578.1"/>
    <property type="match status" value="1"/>
</dbReference>
<comment type="catalytic activity">
    <reaction evidence="11 12">
        <text>cytidine + H2O + H(+) = uridine + NH4(+)</text>
        <dbReference type="Rhea" id="RHEA:16069"/>
        <dbReference type="ChEBI" id="CHEBI:15377"/>
        <dbReference type="ChEBI" id="CHEBI:15378"/>
        <dbReference type="ChEBI" id="CHEBI:16704"/>
        <dbReference type="ChEBI" id="CHEBI:17562"/>
        <dbReference type="ChEBI" id="CHEBI:28938"/>
        <dbReference type="EC" id="3.5.4.5"/>
    </reaction>
</comment>
<evidence type="ECO:0000256" key="8">
    <source>
        <dbReference type="ARBA" id="ARBA00022833"/>
    </source>
</evidence>
<protein>
    <recommendedName>
        <fullName evidence="5 12">Cytidine deaminase</fullName>
        <ecNumber evidence="4 12">3.5.4.5</ecNumber>
    </recommendedName>
    <alternativeName>
        <fullName evidence="9 12">Cytidine aminohydrolase</fullName>
    </alternativeName>
</protein>
<evidence type="ECO:0000256" key="6">
    <source>
        <dbReference type="ARBA" id="ARBA00022723"/>
    </source>
</evidence>
<comment type="caution">
    <text evidence="14">The sequence shown here is derived from an EMBL/GenBank/DDBJ whole genome shotgun (WGS) entry which is preliminary data.</text>
</comment>